<comment type="caution">
    <text evidence="1">The sequence shown here is derived from an EMBL/GenBank/DDBJ whole genome shotgun (WGS) entry which is preliminary data.</text>
</comment>
<sequence>MKANRFFFSRSDQRYKRLGDILSFFKSLTYKRDPPEQLGLPVAQDHQGEFASYESASGIPGPTATSSTFGYLGCYIQTGGKGSSTGLALSTWKANYGTQVDSQCSQACFASGYIFFGTIILGTTSTADCWCGNNVLYVTSAAGILGAQSVTGEAGEENCVPCIGAAVGTGTVGECGNSTVMTVAIFARTF</sequence>
<dbReference type="EMBL" id="JAUTXT010000003">
    <property type="protein sequence ID" value="KAK3679073.1"/>
    <property type="molecule type" value="Genomic_DNA"/>
</dbReference>
<gene>
    <name evidence="1" type="ORF">LTR78_001526</name>
</gene>
<proteinExistence type="predicted"/>
<organism evidence="1 2">
    <name type="scientific">Recurvomyces mirabilis</name>
    <dbReference type="NCBI Taxonomy" id="574656"/>
    <lineage>
        <taxon>Eukaryota</taxon>
        <taxon>Fungi</taxon>
        <taxon>Dikarya</taxon>
        <taxon>Ascomycota</taxon>
        <taxon>Pezizomycotina</taxon>
        <taxon>Dothideomycetes</taxon>
        <taxon>Dothideomycetidae</taxon>
        <taxon>Mycosphaerellales</taxon>
        <taxon>Teratosphaeriaceae</taxon>
        <taxon>Recurvomyces</taxon>
    </lineage>
</organism>
<reference evidence="1" key="1">
    <citation type="submission" date="2023-07" db="EMBL/GenBank/DDBJ databases">
        <title>Black Yeasts Isolated from many extreme environments.</title>
        <authorList>
            <person name="Coleine C."/>
            <person name="Stajich J.E."/>
            <person name="Selbmann L."/>
        </authorList>
    </citation>
    <scope>NUCLEOTIDE SEQUENCE</scope>
    <source>
        <strain evidence="1">CCFEE 5485</strain>
    </source>
</reference>
<dbReference type="Proteomes" id="UP001274830">
    <property type="component" value="Unassembled WGS sequence"/>
</dbReference>
<name>A0AAE0WVP0_9PEZI</name>
<evidence type="ECO:0000313" key="2">
    <source>
        <dbReference type="Proteomes" id="UP001274830"/>
    </source>
</evidence>
<protein>
    <recommendedName>
        <fullName evidence="3">WSC domain-containing protein</fullName>
    </recommendedName>
</protein>
<evidence type="ECO:0008006" key="3">
    <source>
        <dbReference type="Google" id="ProtNLM"/>
    </source>
</evidence>
<keyword evidence="2" id="KW-1185">Reference proteome</keyword>
<accession>A0AAE0WVP0</accession>
<dbReference type="AlphaFoldDB" id="A0AAE0WVP0"/>
<evidence type="ECO:0000313" key="1">
    <source>
        <dbReference type="EMBL" id="KAK3679073.1"/>
    </source>
</evidence>